<keyword evidence="2 7" id="KW-0813">Transport</keyword>
<evidence type="ECO:0000259" key="8">
    <source>
        <dbReference type="PROSITE" id="PS50928"/>
    </source>
</evidence>
<evidence type="ECO:0000256" key="2">
    <source>
        <dbReference type="ARBA" id="ARBA00022448"/>
    </source>
</evidence>
<comment type="subcellular location">
    <subcellularLocation>
        <location evidence="1 7">Cell membrane</location>
        <topology evidence="1 7">Multi-pass membrane protein</topology>
    </subcellularLocation>
</comment>
<sequence length="310" mass="34454">MTVPSDTLSTPVSATRVRRVRRLSTEAVVGYLFILPAVVGFLIFYLYPSVRGLMISFTDWNLLSDPESVGLANYRELLADEKFWDALGITFKYVLWNIPLQTVLAILMAVAMDRVVKSMFVKGLLILPYLLSNVLVALTFLWLLDPLLGVVNAGLEALGIARQPFFGAPEQAIETIAGINVWRHTGFNALLFYAGLQAIPRTVFEAARIDGASAVQEFFRITLPLLRPVTVFVLVTSLIGSFQIFDTVAVTTQGGPVDSTRVLVFYIYQNAFAFFKMGYATAMSMALFVLLVVFTLIQMRLFNANHSDLE</sequence>
<feature type="domain" description="ABC transmembrane type-1" evidence="8">
    <location>
        <begin position="87"/>
        <end position="298"/>
    </location>
</feature>
<keyword evidence="5 7" id="KW-1133">Transmembrane helix</keyword>
<dbReference type="Pfam" id="PF00528">
    <property type="entry name" value="BPD_transp_1"/>
    <property type="match status" value="1"/>
</dbReference>
<evidence type="ECO:0000313" key="9">
    <source>
        <dbReference type="EMBL" id="PNY82151.1"/>
    </source>
</evidence>
<dbReference type="PANTHER" id="PTHR30193">
    <property type="entry name" value="ABC TRANSPORTER PERMEASE PROTEIN"/>
    <property type="match status" value="1"/>
</dbReference>
<evidence type="ECO:0000256" key="6">
    <source>
        <dbReference type="ARBA" id="ARBA00023136"/>
    </source>
</evidence>
<evidence type="ECO:0000256" key="1">
    <source>
        <dbReference type="ARBA" id="ARBA00004651"/>
    </source>
</evidence>
<dbReference type="GO" id="GO:0005886">
    <property type="term" value="C:plasma membrane"/>
    <property type="evidence" value="ECO:0007669"/>
    <property type="project" value="UniProtKB-SubCell"/>
</dbReference>
<dbReference type="Gene3D" id="1.10.3720.10">
    <property type="entry name" value="MetI-like"/>
    <property type="match status" value="1"/>
</dbReference>
<comment type="caution">
    <text evidence="9">The sequence shown here is derived from an EMBL/GenBank/DDBJ whole genome shotgun (WGS) entry which is preliminary data.</text>
</comment>
<protein>
    <submittedName>
        <fullName evidence="9">Sugar ABC transporter permease</fullName>
    </submittedName>
</protein>
<feature type="transmembrane region" description="Helical" evidence="7">
    <location>
        <begin position="265"/>
        <end position="297"/>
    </location>
</feature>
<dbReference type="InterPro" id="IPR035906">
    <property type="entry name" value="MetI-like_sf"/>
</dbReference>
<reference evidence="9 10" key="1">
    <citation type="submission" date="2018-01" db="EMBL/GenBank/DDBJ databases">
        <title>Deinococcus koreensis sp. nov., a radiation-resistant bacterium isolated from river water.</title>
        <authorList>
            <person name="Choi A."/>
        </authorList>
    </citation>
    <scope>NUCLEOTIDE SEQUENCE [LARGE SCALE GENOMIC DNA]</scope>
    <source>
        <strain evidence="9 10">SJW1-2</strain>
    </source>
</reference>
<keyword evidence="4 7" id="KW-0812">Transmembrane</keyword>
<keyword evidence="6 7" id="KW-0472">Membrane</keyword>
<dbReference type="Proteomes" id="UP000236379">
    <property type="component" value="Unassembled WGS sequence"/>
</dbReference>
<dbReference type="OrthoDB" id="9809173at2"/>
<dbReference type="PROSITE" id="PS50928">
    <property type="entry name" value="ABC_TM1"/>
    <property type="match status" value="1"/>
</dbReference>
<dbReference type="AlphaFoldDB" id="A0A2K3V051"/>
<evidence type="ECO:0000256" key="5">
    <source>
        <dbReference type="ARBA" id="ARBA00022989"/>
    </source>
</evidence>
<accession>A0A2K3V051</accession>
<evidence type="ECO:0000313" key="10">
    <source>
        <dbReference type="Proteomes" id="UP000236379"/>
    </source>
</evidence>
<feature type="transmembrane region" description="Helical" evidence="7">
    <location>
        <begin position="225"/>
        <end position="245"/>
    </location>
</feature>
<feature type="transmembrane region" description="Helical" evidence="7">
    <location>
        <begin position="124"/>
        <end position="144"/>
    </location>
</feature>
<dbReference type="SUPFAM" id="SSF161098">
    <property type="entry name" value="MetI-like"/>
    <property type="match status" value="1"/>
</dbReference>
<evidence type="ECO:0000256" key="3">
    <source>
        <dbReference type="ARBA" id="ARBA00022475"/>
    </source>
</evidence>
<dbReference type="EMBL" id="PPPD01000001">
    <property type="protein sequence ID" value="PNY82151.1"/>
    <property type="molecule type" value="Genomic_DNA"/>
</dbReference>
<dbReference type="InterPro" id="IPR051393">
    <property type="entry name" value="ABC_transporter_permease"/>
</dbReference>
<gene>
    <name evidence="9" type="ORF">CVO96_12925</name>
</gene>
<dbReference type="InterPro" id="IPR000515">
    <property type="entry name" value="MetI-like"/>
</dbReference>
<dbReference type="CDD" id="cd06261">
    <property type="entry name" value="TM_PBP2"/>
    <property type="match status" value="1"/>
</dbReference>
<keyword evidence="3" id="KW-1003">Cell membrane</keyword>
<organism evidence="9 10">
    <name type="scientific">Deinococcus koreensis</name>
    <dbReference type="NCBI Taxonomy" id="2054903"/>
    <lineage>
        <taxon>Bacteria</taxon>
        <taxon>Thermotogati</taxon>
        <taxon>Deinococcota</taxon>
        <taxon>Deinococci</taxon>
        <taxon>Deinococcales</taxon>
        <taxon>Deinococcaceae</taxon>
        <taxon>Deinococcus</taxon>
    </lineage>
</organism>
<keyword evidence="10" id="KW-1185">Reference proteome</keyword>
<feature type="transmembrane region" description="Helical" evidence="7">
    <location>
        <begin position="93"/>
        <end position="112"/>
    </location>
</feature>
<feature type="transmembrane region" description="Helical" evidence="7">
    <location>
        <begin position="28"/>
        <end position="47"/>
    </location>
</feature>
<comment type="similarity">
    <text evidence="7">Belongs to the binding-protein-dependent transport system permease family.</text>
</comment>
<evidence type="ECO:0000256" key="7">
    <source>
        <dbReference type="RuleBase" id="RU363032"/>
    </source>
</evidence>
<dbReference type="GO" id="GO:0055085">
    <property type="term" value="P:transmembrane transport"/>
    <property type="evidence" value="ECO:0007669"/>
    <property type="project" value="InterPro"/>
</dbReference>
<proteinExistence type="inferred from homology"/>
<dbReference type="PANTHER" id="PTHR30193:SF41">
    <property type="entry name" value="DIACETYLCHITOBIOSE UPTAKE SYSTEM PERMEASE PROTEIN NGCF"/>
    <property type="match status" value="1"/>
</dbReference>
<evidence type="ECO:0000256" key="4">
    <source>
        <dbReference type="ARBA" id="ARBA00022692"/>
    </source>
</evidence>
<dbReference type="RefSeq" id="WP_103312585.1">
    <property type="nucleotide sequence ID" value="NZ_PPPD01000001.1"/>
</dbReference>
<name>A0A2K3V051_9DEIO</name>